<gene>
    <name evidence="2" type="ORF">HC176_00595</name>
</gene>
<accession>A0ABX1DAD1</accession>
<sequence>MSNQKNSKKNTSGAGQSKKNKNESWIDPDRVVNKAQNIVNSAVNILEEEIAAGILAAKNIEKKLVDVDELRSNPDALMNRIRRDSHEVLDLVIDGFASITSQMNEVLEALKNETKSASKKNKPASKSPPKPSNGDIIFLEPEHSLKAGETTTLNLSLFNDSENETTTIELRKSDFLGSGSQKIGLRAIKIEPKTVQLKPQEEKDINITINLPKNSTVGHYNAFITDINNPKIRILLALEVVD</sequence>
<dbReference type="RefSeq" id="WP_167916240.1">
    <property type="nucleotide sequence ID" value="NZ_JAAVJS010000001.1"/>
</dbReference>
<evidence type="ECO:0000313" key="3">
    <source>
        <dbReference type="Proteomes" id="UP000760545"/>
    </source>
</evidence>
<evidence type="ECO:0008006" key="4">
    <source>
        <dbReference type="Google" id="ProtNLM"/>
    </source>
</evidence>
<name>A0ABX1DAD1_9FLAO</name>
<keyword evidence="3" id="KW-1185">Reference proteome</keyword>
<proteinExistence type="predicted"/>
<reference evidence="2 3" key="1">
    <citation type="submission" date="2020-03" db="EMBL/GenBank/DDBJ databases">
        <title>Tamlana sp. nov, isolated from XXX.</title>
        <authorList>
            <person name="Cao W.R."/>
        </authorList>
    </citation>
    <scope>NUCLEOTIDE SEQUENCE [LARGE SCALE GENOMIC DNA]</scope>
    <source>
        <strain evidence="2 3">HST1-43</strain>
    </source>
</reference>
<feature type="compositionally biased region" description="Polar residues" evidence="1">
    <location>
        <begin position="1"/>
        <end position="17"/>
    </location>
</feature>
<organism evidence="2 3">
    <name type="scientific">Tamlana crocina</name>
    <dbReference type="NCBI Taxonomy" id="393006"/>
    <lineage>
        <taxon>Bacteria</taxon>
        <taxon>Pseudomonadati</taxon>
        <taxon>Bacteroidota</taxon>
        <taxon>Flavobacteriia</taxon>
        <taxon>Flavobacteriales</taxon>
        <taxon>Flavobacteriaceae</taxon>
        <taxon>Tamlana</taxon>
    </lineage>
</organism>
<feature type="region of interest" description="Disordered" evidence="1">
    <location>
        <begin position="114"/>
        <end position="136"/>
    </location>
</feature>
<evidence type="ECO:0000313" key="2">
    <source>
        <dbReference type="EMBL" id="NJX13983.1"/>
    </source>
</evidence>
<evidence type="ECO:0000256" key="1">
    <source>
        <dbReference type="SAM" id="MobiDB-lite"/>
    </source>
</evidence>
<dbReference type="EMBL" id="JAAVJS010000001">
    <property type="protein sequence ID" value="NJX13983.1"/>
    <property type="molecule type" value="Genomic_DNA"/>
</dbReference>
<comment type="caution">
    <text evidence="2">The sequence shown here is derived from an EMBL/GenBank/DDBJ whole genome shotgun (WGS) entry which is preliminary data.</text>
</comment>
<dbReference type="Proteomes" id="UP000760545">
    <property type="component" value="Unassembled WGS sequence"/>
</dbReference>
<feature type="region of interest" description="Disordered" evidence="1">
    <location>
        <begin position="1"/>
        <end position="27"/>
    </location>
</feature>
<protein>
    <recommendedName>
        <fullName evidence="4">DUF4469 domain-containing protein</fullName>
    </recommendedName>
</protein>